<dbReference type="AlphaFoldDB" id="A0A7S4L123"/>
<dbReference type="InterPro" id="IPR019821">
    <property type="entry name" value="Kinesin_motor_CS"/>
</dbReference>
<evidence type="ECO:0000256" key="1">
    <source>
        <dbReference type="ARBA" id="ARBA00004229"/>
    </source>
</evidence>
<dbReference type="GO" id="GO:0005874">
    <property type="term" value="C:microtubule"/>
    <property type="evidence" value="ECO:0007669"/>
    <property type="project" value="UniProtKB-KW"/>
</dbReference>
<dbReference type="PANTHER" id="PTHR47972">
    <property type="entry name" value="KINESIN-LIKE PROTEIN KLP-3"/>
    <property type="match status" value="1"/>
</dbReference>
<dbReference type="PANTHER" id="PTHR47972:SF28">
    <property type="entry name" value="KINESIN-LIKE PROTEIN KLP-3"/>
    <property type="match status" value="1"/>
</dbReference>
<evidence type="ECO:0000256" key="5">
    <source>
        <dbReference type="RuleBase" id="RU000394"/>
    </source>
</evidence>
<evidence type="ECO:0000256" key="2">
    <source>
        <dbReference type="ARBA" id="ARBA00022741"/>
    </source>
</evidence>
<feature type="region of interest" description="Disordered" evidence="6">
    <location>
        <begin position="1"/>
        <end position="39"/>
    </location>
</feature>
<evidence type="ECO:0000259" key="7">
    <source>
        <dbReference type="PROSITE" id="PS50067"/>
    </source>
</evidence>
<keyword evidence="5" id="KW-0493">Microtubule</keyword>
<dbReference type="EMBL" id="HBKN01027723">
    <property type="protein sequence ID" value="CAE2311099.1"/>
    <property type="molecule type" value="Transcribed_RNA"/>
</dbReference>
<dbReference type="InterPro" id="IPR036961">
    <property type="entry name" value="Kinesin_motor_dom_sf"/>
</dbReference>
<proteinExistence type="inferred from homology"/>
<dbReference type="GO" id="GO:0007018">
    <property type="term" value="P:microtubule-based movement"/>
    <property type="evidence" value="ECO:0007669"/>
    <property type="project" value="InterPro"/>
</dbReference>
<dbReference type="Pfam" id="PF00225">
    <property type="entry name" value="Kinesin"/>
    <property type="match status" value="1"/>
</dbReference>
<dbReference type="SMART" id="SM00129">
    <property type="entry name" value="KISc"/>
    <property type="match status" value="1"/>
</dbReference>
<keyword evidence="3 4" id="KW-0067">ATP-binding</keyword>
<reference evidence="8" key="1">
    <citation type="submission" date="2021-01" db="EMBL/GenBank/DDBJ databases">
        <authorList>
            <person name="Corre E."/>
            <person name="Pelletier E."/>
            <person name="Niang G."/>
            <person name="Scheremetjew M."/>
            <person name="Finn R."/>
            <person name="Kale V."/>
            <person name="Holt S."/>
            <person name="Cochrane G."/>
            <person name="Meng A."/>
            <person name="Brown T."/>
            <person name="Cohen L."/>
        </authorList>
    </citation>
    <scope>NUCLEOTIDE SEQUENCE</scope>
    <source>
        <strain evidence="8">CCMP 2712</strain>
    </source>
</reference>
<dbReference type="SUPFAM" id="SSF52540">
    <property type="entry name" value="P-loop containing nucleoside triphosphate hydrolases"/>
    <property type="match status" value="1"/>
</dbReference>
<dbReference type="PROSITE" id="PS50067">
    <property type="entry name" value="KINESIN_MOTOR_2"/>
    <property type="match status" value="1"/>
</dbReference>
<dbReference type="InterPro" id="IPR027640">
    <property type="entry name" value="Kinesin-like_fam"/>
</dbReference>
<sequence length="560" mass="61594">MMEKEAKRLQAQLDSAMSELSVKQEEAKKREERLEAKKREASKLKSLVNRLEKEAKASKSQAVLRQVMGLRPKLMETRKRFLLLRSHVFSTNESVQSMCDAMLVEMRNYCSFILPLPHEQPEKVNAEKLSGTQLVAGLKHMLGKYRGAAELCRKLNVELQNLKGSMRILCRVRPLRQVEQEDGSCVHLRGLGQLSVLDKGGSKEFHFDTTYGPKSTQEELFDDARALLQTVVDGYNVSVFAYGPTGSGKTYSITGGGGKHRGMVYRMLEDLFRTQKERAVLVSLQVKISMFEIYNEKIKDLLSGGVGEQEELRVSTDKHGSVHVEGLKEHAVESLQKGIGLLELGMSVRATGATNLNEHSSRSHLLVRLAVSGQDKRTGERTSGKMYLVDLAGSENVSLSGAEGKALKEAIGINRSLSALHDVMLSLSSKVLQASRFSSPPPVPKTLHLCLLLSLLSTYFPATPTHFCSSSSSSSCLTSPSSLLPRLLLPSHLISSSGSPHPVPQLAAHQSSVRLARRAGQVSHVRDDIASDEGENVDACDAELRDEMQIDCSGAREEEC</sequence>
<evidence type="ECO:0000256" key="6">
    <source>
        <dbReference type="SAM" id="MobiDB-lite"/>
    </source>
</evidence>
<comment type="subcellular location">
    <subcellularLocation>
        <location evidence="1">Plastid</location>
        <location evidence="1">Chloroplast</location>
    </subcellularLocation>
</comment>
<dbReference type="PRINTS" id="PR00380">
    <property type="entry name" value="KINESINHEAVY"/>
</dbReference>
<keyword evidence="4 5" id="KW-0505">Motor protein</keyword>
<dbReference type="GO" id="GO:0005524">
    <property type="term" value="F:ATP binding"/>
    <property type="evidence" value="ECO:0007669"/>
    <property type="project" value="UniProtKB-UniRule"/>
</dbReference>
<feature type="domain" description="Kinesin motor" evidence="7">
    <location>
        <begin position="165"/>
        <end position="430"/>
    </location>
</feature>
<dbReference type="InterPro" id="IPR027417">
    <property type="entry name" value="P-loop_NTPase"/>
</dbReference>
<dbReference type="PROSITE" id="PS00411">
    <property type="entry name" value="KINESIN_MOTOR_1"/>
    <property type="match status" value="1"/>
</dbReference>
<dbReference type="Gene3D" id="3.40.850.10">
    <property type="entry name" value="Kinesin motor domain"/>
    <property type="match status" value="1"/>
</dbReference>
<evidence type="ECO:0000313" key="8">
    <source>
        <dbReference type="EMBL" id="CAE2311099.1"/>
    </source>
</evidence>
<evidence type="ECO:0000256" key="4">
    <source>
        <dbReference type="PROSITE-ProRule" id="PRU00283"/>
    </source>
</evidence>
<protein>
    <recommendedName>
        <fullName evidence="5">Kinesin-like protein</fullName>
    </recommendedName>
</protein>
<dbReference type="GO" id="GO:0009507">
    <property type="term" value="C:chloroplast"/>
    <property type="evidence" value="ECO:0007669"/>
    <property type="project" value="UniProtKB-SubCell"/>
</dbReference>
<dbReference type="GO" id="GO:0003777">
    <property type="term" value="F:microtubule motor activity"/>
    <property type="evidence" value="ECO:0007669"/>
    <property type="project" value="InterPro"/>
</dbReference>
<keyword evidence="2 4" id="KW-0547">Nucleotide-binding</keyword>
<gene>
    <name evidence="8" type="ORF">GTHE00462_LOCUS21429</name>
</gene>
<organism evidence="8">
    <name type="scientific">Guillardia theta</name>
    <name type="common">Cryptophyte</name>
    <name type="synonym">Cryptomonas phi</name>
    <dbReference type="NCBI Taxonomy" id="55529"/>
    <lineage>
        <taxon>Eukaryota</taxon>
        <taxon>Cryptophyceae</taxon>
        <taxon>Pyrenomonadales</taxon>
        <taxon>Geminigeraceae</taxon>
        <taxon>Guillardia</taxon>
    </lineage>
</organism>
<feature type="compositionally biased region" description="Basic and acidic residues" evidence="6">
    <location>
        <begin position="22"/>
        <end position="39"/>
    </location>
</feature>
<name>A0A7S4L123_GUITH</name>
<accession>A0A7S4L123</accession>
<dbReference type="InterPro" id="IPR001752">
    <property type="entry name" value="Kinesin_motor_dom"/>
</dbReference>
<dbReference type="GO" id="GO:0008017">
    <property type="term" value="F:microtubule binding"/>
    <property type="evidence" value="ECO:0007669"/>
    <property type="project" value="InterPro"/>
</dbReference>
<feature type="binding site" evidence="4">
    <location>
        <begin position="243"/>
        <end position="250"/>
    </location>
    <ligand>
        <name>ATP</name>
        <dbReference type="ChEBI" id="CHEBI:30616"/>
    </ligand>
</feature>
<comment type="similarity">
    <text evidence="4 5">Belongs to the TRAFAC class myosin-kinesin ATPase superfamily. Kinesin family.</text>
</comment>
<evidence type="ECO:0000256" key="3">
    <source>
        <dbReference type="ARBA" id="ARBA00022840"/>
    </source>
</evidence>